<dbReference type="AlphaFoldDB" id="A0A9E7SW97"/>
<evidence type="ECO:0000313" key="4">
    <source>
        <dbReference type="Proteomes" id="UP001056855"/>
    </source>
</evidence>
<keyword evidence="4" id="KW-1185">Reference proteome</keyword>
<gene>
    <name evidence="3" type="ORF">NGM29_05945</name>
</gene>
<dbReference type="PANTHER" id="PTHR43000">
    <property type="entry name" value="DTDP-D-GLUCOSE 4,6-DEHYDRATASE-RELATED"/>
    <property type="match status" value="1"/>
</dbReference>
<dbReference type="SUPFAM" id="SSF51735">
    <property type="entry name" value="NAD(P)-binding Rossmann-fold domains"/>
    <property type="match status" value="1"/>
</dbReference>
<evidence type="ECO:0000259" key="2">
    <source>
        <dbReference type="Pfam" id="PF01370"/>
    </source>
</evidence>
<dbReference type="Pfam" id="PF01370">
    <property type="entry name" value="Epimerase"/>
    <property type="match status" value="1"/>
</dbReference>
<dbReference type="InterPro" id="IPR036291">
    <property type="entry name" value="NAD(P)-bd_dom_sf"/>
</dbReference>
<proteinExistence type="inferred from homology"/>
<accession>A0A9E7SW97</accession>
<feature type="domain" description="NAD-dependent epimerase/dehydratase" evidence="2">
    <location>
        <begin position="7"/>
        <end position="229"/>
    </location>
</feature>
<dbReference type="GeneID" id="73289569"/>
<dbReference type="KEGG" id="sawl:NGM29_05945"/>
<sequence length="324" mass="36099">MTDYPSIVVTGAAGYIGSRVVHQLQQTHPDWELTAIDNFYRGTIREIGETTIEHVDVRDRERLYEVLEGADIVMHLAAISGVDDCERHSKLTHDVNVQATTDIAWFCREHGTGLIFPASMALVGDPVEFPITTDHPRDPLNWYGRSKYLGEQVIETLATDAFPAHLYLKSNLYGEHRIGERVVSKGTVINFFVNRALAGEPLTVYEPGTQSRNFVHVKDVARVYVRSAEVLVQQLEAGETGLSKYAVGTDEDPSVHEMAELVAAIAGEETGREPPIELVENPRTGETLVSNFSIETTRTSEDLGWEVKHSVEESIRELLQQKSS</sequence>
<evidence type="ECO:0000256" key="1">
    <source>
        <dbReference type="ARBA" id="ARBA00007637"/>
    </source>
</evidence>
<dbReference type="InterPro" id="IPR001509">
    <property type="entry name" value="Epimerase_deHydtase"/>
</dbReference>
<organism evidence="3 4">
    <name type="scientific">Natronosalvus rutilus</name>
    <dbReference type="NCBI Taxonomy" id="2953753"/>
    <lineage>
        <taxon>Archaea</taxon>
        <taxon>Methanobacteriati</taxon>
        <taxon>Methanobacteriota</taxon>
        <taxon>Stenosarchaea group</taxon>
        <taxon>Halobacteria</taxon>
        <taxon>Halobacteriales</taxon>
        <taxon>Natrialbaceae</taxon>
        <taxon>Natronosalvus</taxon>
    </lineage>
</organism>
<dbReference type="Gene3D" id="3.40.50.720">
    <property type="entry name" value="NAD(P)-binding Rossmann-like Domain"/>
    <property type="match status" value="1"/>
</dbReference>
<dbReference type="EMBL" id="CP100355">
    <property type="protein sequence ID" value="UTF54807.1"/>
    <property type="molecule type" value="Genomic_DNA"/>
</dbReference>
<name>A0A9E7SW97_9EURY</name>
<comment type="similarity">
    <text evidence="1">Belongs to the NAD(P)-dependent epimerase/dehydratase family.</text>
</comment>
<dbReference type="Proteomes" id="UP001056855">
    <property type="component" value="Chromosome"/>
</dbReference>
<evidence type="ECO:0000313" key="3">
    <source>
        <dbReference type="EMBL" id="UTF54807.1"/>
    </source>
</evidence>
<dbReference type="RefSeq" id="WP_254159518.1">
    <property type="nucleotide sequence ID" value="NZ_CP100355.1"/>
</dbReference>
<reference evidence="3" key="1">
    <citation type="submission" date="2022-06" db="EMBL/GenBank/DDBJ databases">
        <title>Diverse halophilic archaea isolated from saline environments.</title>
        <authorList>
            <person name="Cui H.-L."/>
        </authorList>
    </citation>
    <scope>NUCLEOTIDE SEQUENCE</scope>
    <source>
        <strain evidence="3">WLHS1</strain>
    </source>
</reference>
<protein>
    <submittedName>
        <fullName evidence="3">NAD(P)-dependent oxidoreductase</fullName>
    </submittedName>
</protein>